<accession>A0A2T0K1D6</accession>
<comment type="caution">
    <text evidence="1">The sequence shown here is derived from an EMBL/GenBank/DDBJ whole genome shotgun (WGS) entry which is preliminary data.</text>
</comment>
<dbReference type="EMBL" id="PVMZ01000019">
    <property type="protein sequence ID" value="PRX16560.1"/>
    <property type="molecule type" value="Genomic_DNA"/>
</dbReference>
<reference evidence="1 2" key="1">
    <citation type="submission" date="2018-03" db="EMBL/GenBank/DDBJ databases">
        <title>Genomic Encyclopedia of Archaeal and Bacterial Type Strains, Phase II (KMG-II): from individual species to whole genera.</title>
        <authorList>
            <person name="Goeker M."/>
        </authorList>
    </citation>
    <scope>NUCLEOTIDE SEQUENCE [LARGE SCALE GENOMIC DNA]</scope>
    <source>
        <strain evidence="1 2">DSM 43146</strain>
    </source>
</reference>
<gene>
    <name evidence="1" type="ORF">CLV67_119141</name>
</gene>
<evidence type="ECO:0000313" key="2">
    <source>
        <dbReference type="Proteomes" id="UP000239415"/>
    </source>
</evidence>
<evidence type="ECO:0000313" key="1">
    <source>
        <dbReference type="EMBL" id="PRX16560.1"/>
    </source>
</evidence>
<name>A0A2T0K1D6_9ACTN</name>
<organism evidence="1 2">
    <name type="scientific">Actinoplanes italicus</name>
    <dbReference type="NCBI Taxonomy" id="113567"/>
    <lineage>
        <taxon>Bacteria</taxon>
        <taxon>Bacillati</taxon>
        <taxon>Actinomycetota</taxon>
        <taxon>Actinomycetes</taxon>
        <taxon>Micromonosporales</taxon>
        <taxon>Micromonosporaceae</taxon>
        <taxon>Actinoplanes</taxon>
    </lineage>
</organism>
<keyword evidence="2" id="KW-1185">Reference proteome</keyword>
<dbReference type="RefSeq" id="WP_106326923.1">
    <property type="nucleotide sequence ID" value="NZ_BOMO01000126.1"/>
</dbReference>
<sequence>MERSRPEGSLFVIGLFLDRHTDAQSLDLVGAALLARGARFTGEAWLGTTDPGPFDYVTDLALVSVDDWPAPREDLRPYRTWLIIDGLGPAVLSFGKGDKLGGRPVEILLETDLCDVPGEYLDDDERAEAAQRRRSVVTLCRELCEELDPAYGTIHVEEPTPTPTRMRAGEFFWPLPDDLFVSARLGLPEAGMHESAGARDPAALKELWQRIGTAVSALGWADRSG</sequence>
<dbReference type="AlphaFoldDB" id="A0A2T0K1D6"/>
<protein>
    <submittedName>
        <fullName evidence="1">Uncharacterized protein</fullName>
    </submittedName>
</protein>
<proteinExistence type="predicted"/>
<dbReference type="Proteomes" id="UP000239415">
    <property type="component" value="Unassembled WGS sequence"/>
</dbReference>